<reference evidence="3" key="1">
    <citation type="submission" date="2016-10" db="EMBL/GenBank/DDBJ databases">
        <authorList>
            <person name="Varghese N."/>
            <person name="Submissions S."/>
        </authorList>
    </citation>
    <scope>NUCLEOTIDE SEQUENCE [LARGE SCALE GENOMIC DNA]</scope>
    <source>
        <strain evidence="3">CGMCC 1.3431</strain>
    </source>
</reference>
<gene>
    <name evidence="2" type="ORF">SAMN02927928_0451</name>
</gene>
<accession>A0A1G4PKZ4</accession>
<keyword evidence="1" id="KW-0812">Transmembrane</keyword>
<keyword evidence="1" id="KW-0472">Membrane</keyword>
<evidence type="ECO:0000313" key="3">
    <source>
        <dbReference type="Proteomes" id="UP000199150"/>
    </source>
</evidence>
<evidence type="ECO:0000256" key="1">
    <source>
        <dbReference type="SAM" id="Phobius"/>
    </source>
</evidence>
<protein>
    <submittedName>
        <fullName evidence="2">Uncharacterized protein</fullName>
    </submittedName>
</protein>
<dbReference type="AlphaFoldDB" id="A0A1G4PKZ4"/>
<dbReference type="Proteomes" id="UP000199150">
    <property type="component" value="Unassembled WGS sequence"/>
</dbReference>
<name>A0A1G4PKZ4_9CAUL</name>
<organism evidence="2 3">
    <name type="scientific">Asticcacaulis taihuensis</name>
    <dbReference type="NCBI Taxonomy" id="260084"/>
    <lineage>
        <taxon>Bacteria</taxon>
        <taxon>Pseudomonadati</taxon>
        <taxon>Pseudomonadota</taxon>
        <taxon>Alphaproteobacteria</taxon>
        <taxon>Caulobacterales</taxon>
        <taxon>Caulobacteraceae</taxon>
        <taxon>Asticcacaulis</taxon>
    </lineage>
</organism>
<evidence type="ECO:0000313" key="2">
    <source>
        <dbReference type="EMBL" id="SCW32749.1"/>
    </source>
</evidence>
<proteinExistence type="predicted"/>
<dbReference type="STRING" id="260084.SAMN02927928_0451"/>
<feature type="transmembrane region" description="Helical" evidence="1">
    <location>
        <begin position="30"/>
        <end position="47"/>
    </location>
</feature>
<dbReference type="EMBL" id="FMTS01000001">
    <property type="protein sequence ID" value="SCW32749.1"/>
    <property type="molecule type" value="Genomic_DNA"/>
</dbReference>
<keyword evidence="1" id="KW-1133">Transmembrane helix</keyword>
<keyword evidence="3" id="KW-1185">Reference proteome</keyword>
<sequence length="185" mass="21169">MPQSWPSVKIPESFGGKPPIRQVRKRLRNTLMSVLFCGGLFVAYYQLTGRTPIPPDTHITYEQKDRFRLDIDASGQVILADQTGTCHYQISQFALRRSLRAFHRVEWFDRNILAYGNARSQCLLSLTEGHRKAAIQHDCETQASEIFAPVQSLEVTTRFREVLQGDEVTLRDYKVTRGADQLPSK</sequence>